<dbReference type="GO" id="GO:0030246">
    <property type="term" value="F:carbohydrate binding"/>
    <property type="evidence" value="ECO:0007669"/>
    <property type="project" value="UniProtKB-ARBA"/>
</dbReference>
<reference evidence="7 8" key="1">
    <citation type="journal article" date="2017" name="Genome Announc.">
        <title>Draft Genome Sequence of a Sporulating and Motile Strain of Lachnotalea glycerini Isolated from Water in Quebec City, Canada.</title>
        <authorList>
            <person name="Maheux A.F."/>
            <person name="Boudreau D.K."/>
            <person name="Berube E."/>
            <person name="Boissinot M."/>
            <person name="Raymond F."/>
            <person name="Brodeur S."/>
            <person name="Corbeil J."/>
            <person name="Isabel S."/>
            <person name="Omar R.F."/>
            <person name="Bergeron M.G."/>
        </authorList>
    </citation>
    <scope>NUCLEOTIDE SEQUENCE [LARGE SCALE GENOMIC DNA]</scope>
    <source>
        <strain evidence="7 8">CCRI-19302</strain>
    </source>
</reference>
<sequence>MKKKLLSTILCAAMAVTMLAGCSSKANDAAKEETTQEETTQETTKDVSVNDDAATKETVSTDEKITVGVSLLNNAHVFYNNIEAALVEKAKELNVELIIQDAAGDANKQLGQVQDFITQDVDAIILCPTNSAGSKSMVELADAAGIPVFTMDVASDGEVVTHVSTDNYKGGQLAAEYMANKVLKDKAGDVAVITYSEIEGCVDREKGFTDWMSENAPDVNVVDIQNYSGDQGKAAEVMQNMLLKNENLAAVFCVGDPAAVGAMSSIDAVGKDVKVIGFDGNPEGIEAILSGGNWVADIAQDPASIGSQTLEAVRTYLSGGDVEKLIPISPTVIDATNAK</sequence>
<dbReference type="InterPro" id="IPR025997">
    <property type="entry name" value="SBP_2_dom"/>
</dbReference>
<dbReference type="EMBL" id="NOKA02000005">
    <property type="protein sequence ID" value="RDY32140.1"/>
    <property type="molecule type" value="Genomic_DNA"/>
</dbReference>
<evidence type="ECO:0000313" key="7">
    <source>
        <dbReference type="EMBL" id="RDY32140.1"/>
    </source>
</evidence>
<feature type="chain" id="PRO_5038298181" evidence="4">
    <location>
        <begin position="21"/>
        <end position="339"/>
    </location>
</feature>
<comment type="subcellular location">
    <subcellularLocation>
        <location evidence="1">Cell envelope</location>
    </subcellularLocation>
</comment>
<dbReference type="Pfam" id="PF13407">
    <property type="entry name" value="Peripla_BP_4"/>
    <property type="match status" value="1"/>
</dbReference>
<gene>
    <name evidence="6" type="ORF">C8E03_1129</name>
    <name evidence="7" type="ORF">CG710_005510</name>
</gene>
<evidence type="ECO:0000256" key="3">
    <source>
        <dbReference type="ARBA" id="ARBA00022729"/>
    </source>
</evidence>
<dbReference type="PANTHER" id="PTHR46847:SF1">
    <property type="entry name" value="D-ALLOSE-BINDING PERIPLASMIC PROTEIN-RELATED"/>
    <property type="match status" value="1"/>
</dbReference>
<dbReference type="EMBL" id="QICS01000012">
    <property type="protein sequence ID" value="PXV86632.1"/>
    <property type="molecule type" value="Genomic_DNA"/>
</dbReference>
<accession>A0A255I307</accession>
<dbReference type="Proteomes" id="UP000216411">
    <property type="component" value="Unassembled WGS sequence"/>
</dbReference>
<dbReference type="OrthoDB" id="9769871at2"/>
<dbReference type="AlphaFoldDB" id="A0A255I307"/>
<dbReference type="Proteomes" id="UP000247523">
    <property type="component" value="Unassembled WGS sequence"/>
</dbReference>
<comment type="similarity">
    <text evidence="2">Belongs to the bacterial solute-binding protein 2 family.</text>
</comment>
<reference evidence="6 9" key="2">
    <citation type="submission" date="2018-05" db="EMBL/GenBank/DDBJ databases">
        <title>Genomic Encyclopedia of Type Strains, Phase IV (KMG-IV): sequencing the most valuable type-strain genomes for metagenomic binning, comparative biology and taxonomic classification.</title>
        <authorList>
            <person name="Goeker M."/>
        </authorList>
    </citation>
    <scope>NUCLEOTIDE SEQUENCE [LARGE SCALE GENOMIC DNA]</scope>
    <source>
        <strain evidence="6 9">DSM 28816</strain>
    </source>
</reference>
<evidence type="ECO:0000313" key="9">
    <source>
        <dbReference type="Proteomes" id="UP000247523"/>
    </source>
</evidence>
<dbReference type="GO" id="GO:0030313">
    <property type="term" value="C:cell envelope"/>
    <property type="evidence" value="ECO:0007669"/>
    <property type="project" value="UniProtKB-SubCell"/>
</dbReference>
<dbReference type="PROSITE" id="PS51257">
    <property type="entry name" value="PROKAR_LIPOPROTEIN"/>
    <property type="match status" value="1"/>
</dbReference>
<keyword evidence="3 4" id="KW-0732">Signal</keyword>
<evidence type="ECO:0000256" key="2">
    <source>
        <dbReference type="ARBA" id="ARBA00007639"/>
    </source>
</evidence>
<dbReference type="RefSeq" id="WP_094380500.1">
    <property type="nucleotide sequence ID" value="NZ_NOKA02000005.1"/>
</dbReference>
<evidence type="ECO:0000313" key="6">
    <source>
        <dbReference type="EMBL" id="PXV86632.1"/>
    </source>
</evidence>
<proteinExistence type="inferred from homology"/>
<protein>
    <submittedName>
        <fullName evidence="7">LacI family transcriptional regulator</fullName>
    </submittedName>
    <submittedName>
        <fullName evidence="6">Monosaccharide ABC transporter substrate-binding protein (CUT2 family)</fullName>
    </submittedName>
</protein>
<name>A0A255I307_9FIRM</name>
<dbReference type="SUPFAM" id="SSF53822">
    <property type="entry name" value="Periplasmic binding protein-like I"/>
    <property type="match status" value="1"/>
</dbReference>
<evidence type="ECO:0000259" key="5">
    <source>
        <dbReference type="Pfam" id="PF13407"/>
    </source>
</evidence>
<keyword evidence="8" id="KW-1185">Reference proteome</keyword>
<feature type="signal peptide" evidence="4">
    <location>
        <begin position="1"/>
        <end position="20"/>
    </location>
</feature>
<evidence type="ECO:0000256" key="1">
    <source>
        <dbReference type="ARBA" id="ARBA00004196"/>
    </source>
</evidence>
<comment type="caution">
    <text evidence="6">The sequence shown here is derived from an EMBL/GenBank/DDBJ whole genome shotgun (WGS) entry which is preliminary data.</text>
</comment>
<organism evidence="6 9">
    <name type="scientific">Lachnotalea glycerini</name>
    <dbReference type="NCBI Taxonomy" id="1763509"/>
    <lineage>
        <taxon>Bacteria</taxon>
        <taxon>Bacillati</taxon>
        <taxon>Bacillota</taxon>
        <taxon>Clostridia</taxon>
        <taxon>Lachnospirales</taxon>
        <taxon>Lachnospiraceae</taxon>
        <taxon>Lachnotalea</taxon>
    </lineage>
</organism>
<reference evidence="7" key="3">
    <citation type="submission" date="2018-07" db="EMBL/GenBank/DDBJ databases">
        <authorList>
            <person name="Quirk P.G."/>
            <person name="Krulwich T.A."/>
        </authorList>
    </citation>
    <scope>NUCLEOTIDE SEQUENCE</scope>
    <source>
        <strain evidence="7">CCRI-19302</strain>
    </source>
</reference>
<evidence type="ECO:0000256" key="4">
    <source>
        <dbReference type="SAM" id="SignalP"/>
    </source>
</evidence>
<dbReference type="PANTHER" id="PTHR46847">
    <property type="entry name" value="D-ALLOSE-BINDING PERIPLASMIC PROTEIN-RELATED"/>
    <property type="match status" value="1"/>
</dbReference>
<evidence type="ECO:0000313" key="8">
    <source>
        <dbReference type="Proteomes" id="UP000216411"/>
    </source>
</evidence>
<feature type="domain" description="Periplasmic binding protein" evidence="5">
    <location>
        <begin position="67"/>
        <end position="319"/>
    </location>
</feature>
<dbReference type="Gene3D" id="3.40.50.2300">
    <property type="match status" value="2"/>
</dbReference>
<dbReference type="InterPro" id="IPR028082">
    <property type="entry name" value="Peripla_BP_I"/>
</dbReference>